<proteinExistence type="predicted"/>
<accession>A0AAW2ZCH8</accession>
<sequence>MIFQPLKEKKQAFYIGFGGENSPTRHFSPNNLQPSSNSGWYINLVAANNNPEEMIPGVFILDTFNTKRDVESLIRNVEANTISKIRQSYPEFNNRFYMTNIRL</sequence>
<evidence type="ECO:0000313" key="1">
    <source>
        <dbReference type="EMBL" id="KAL0487150.1"/>
    </source>
</evidence>
<gene>
    <name evidence="1" type="ORF">AKO1_002246</name>
</gene>
<evidence type="ECO:0000313" key="2">
    <source>
        <dbReference type="Proteomes" id="UP001431209"/>
    </source>
</evidence>
<dbReference type="AlphaFoldDB" id="A0AAW2ZCH8"/>
<dbReference type="Proteomes" id="UP001431209">
    <property type="component" value="Unassembled WGS sequence"/>
</dbReference>
<dbReference type="EMBL" id="JAOPGA020001310">
    <property type="protein sequence ID" value="KAL0487150.1"/>
    <property type="molecule type" value="Genomic_DNA"/>
</dbReference>
<reference evidence="1 2" key="1">
    <citation type="submission" date="2024-03" db="EMBL/GenBank/DDBJ databases">
        <title>The Acrasis kona genome and developmental transcriptomes reveal deep origins of eukaryotic multicellular pathways.</title>
        <authorList>
            <person name="Sheikh S."/>
            <person name="Fu C.-J."/>
            <person name="Brown M.W."/>
            <person name="Baldauf S.L."/>
        </authorList>
    </citation>
    <scope>NUCLEOTIDE SEQUENCE [LARGE SCALE GENOMIC DNA]</scope>
    <source>
        <strain evidence="1 2">ATCC MYA-3509</strain>
    </source>
</reference>
<organism evidence="1 2">
    <name type="scientific">Acrasis kona</name>
    <dbReference type="NCBI Taxonomy" id="1008807"/>
    <lineage>
        <taxon>Eukaryota</taxon>
        <taxon>Discoba</taxon>
        <taxon>Heterolobosea</taxon>
        <taxon>Tetramitia</taxon>
        <taxon>Eutetramitia</taxon>
        <taxon>Acrasidae</taxon>
        <taxon>Acrasis</taxon>
    </lineage>
</organism>
<keyword evidence="2" id="KW-1185">Reference proteome</keyword>
<protein>
    <submittedName>
        <fullName evidence="1">Uncharacterized protein</fullName>
    </submittedName>
</protein>
<comment type="caution">
    <text evidence="1">The sequence shown here is derived from an EMBL/GenBank/DDBJ whole genome shotgun (WGS) entry which is preliminary data.</text>
</comment>
<name>A0AAW2ZCH8_9EUKA</name>